<protein>
    <submittedName>
        <fullName evidence="1">Uncharacterized protein</fullName>
    </submittedName>
</protein>
<reference evidence="2 5" key="1">
    <citation type="submission" date="2016-10" db="EMBL/GenBank/DDBJ databases">
        <title>Whole genome sequences of antibiotic resistant commensal Escherichia coli from healthy Australian adults.</title>
        <authorList>
            <person name="Moran R.A."/>
            <person name="Anantham S."/>
            <person name="Nigro S.J."/>
            <person name="Holt K.E."/>
            <person name="Hall R.M."/>
        </authorList>
    </citation>
    <scope>NUCLEOTIDE SEQUENCE [LARGE SCALE GENOMIC DNA]</scope>
    <source>
        <strain evidence="2 5">2.3-R4</strain>
    </source>
</reference>
<evidence type="ECO:0000313" key="1">
    <source>
        <dbReference type="EMBL" id="HAI5334760.1"/>
    </source>
</evidence>
<evidence type="ECO:0000313" key="3">
    <source>
        <dbReference type="EMBL" id="QRZ96574.1"/>
    </source>
</evidence>
<dbReference type="EMBL" id="CP070393">
    <property type="protein sequence ID" value="QRZ96574.1"/>
    <property type="molecule type" value="Genomic_DNA"/>
</dbReference>
<name>A0A1M2F034_ECOLX</name>
<evidence type="ECO:0000313" key="5">
    <source>
        <dbReference type="Proteomes" id="UP000188855"/>
    </source>
</evidence>
<organism evidence="1">
    <name type="scientific">Escherichia coli</name>
    <dbReference type="NCBI Taxonomy" id="562"/>
    <lineage>
        <taxon>Bacteria</taxon>
        <taxon>Pseudomonadati</taxon>
        <taxon>Pseudomonadota</taxon>
        <taxon>Gammaproteobacteria</taxon>
        <taxon>Enterobacterales</taxon>
        <taxon>Enterobacteriaceae</taxon>
        <taxon>Escherichia</taxon>
    </lineage>
</organism>
<sequence length="128" mass="15243">MGLDIFFLGRDRVCVTDAVVSVPETREVGYFRKVNPLIAWFEKHCGPLENAVERPVSRTELEALLSDLECLTPENCREFFPTTEGFFFGSQEYDQYYWKDVEDVKSWVRRTLDSFDFERKILLLWAWW</sequence>
<accession>A0A1M2F034</accession>
<reference evidence="4 6" key="3">
    <citation type="submission" date="2018-07" db="EMBL/GenBank/DDBJ databases">
        <title>Whole Genome Sequence Analysis of Avian Pathogenic E. coli - An Australian Perspective.</title>
        <authorList>
            <person name="Cummins M.L."/>
            <person name="Reid C.J."/>
            <person name="Roy Chowdhury P."/>
            <person name="Bushell R."/>
            <person name="Esbert N."/>
            <person name="Tivendale K.A."/>
            <person name="Noormohammadi A.H."/>
            <person name="Islam S."/>
            <person name="Marenda M.S."/>
            <person name="Browning G.F."/>
            <person name="Markham P.F."/>
            <person name="Djordjevic S.P."/>
        </authorList>
    </citation>
    <scope>NUCLEOTIDE SEQUENCE [LARGE SCALE GENOMIC DNA]</scope>
    <source>
        <strain evidence="4 6">AVC211</strain>
    </source>
</reference>
<dbReference type="EMBL" id="QOGZ01000057">
    <property type="protein sequence ID" value="RDA32617.1"/>
    <property type="molecule type" value="Genomic_DNA"/>
</dbReference>
<dbReference type="Proteomes" id="UP000188855">
    <property type="component" value="Unassembled WGS sequence"/>
</dbReference>
<evidence type="ECO:0000313" key="4">
    <source>
        <dbReference type="EMBL" id="RDA32617.1"/>
    </source>
</evidence>
<proteinExistence type="predicted"/>
<dbReference type="EMBL" id="MPAF01000060">
    <property type="protein sequence ID" value="OOK24688.1"/>
    <property type="molecule type" value="Genomic_DNA"/>
</dbReference>
<evidence type="ECO:0000313" key="2">
    <source>
        <dbReference type="EMBL" id="OOK24688.1"/>
    </source>
</evidence>
<dbReference type="AlphaFoldDB" id="A0A1M2F034"/>
<reference evidence="1" key="2">
    <citation type="journal article" date="2018" name="Genome Biol.">
        <title>SKESA: strategic k-mer extension for scrupulous assemblies.</title>
        <authorList>
            <person name="Souvorov A."/>
            <person name="Agarwala R."/>
            <person name="Lipman D.J."/>
        </authorList>
    </citation>
    <scope>NUCLEOTIDE SEQUENCE [LARGE SCALE GENOMIC DNA]</scope>
    <source>
        <strain evidence="1">AMC_487</strain>
    </source>
</reference>
<evidence type="ECO:0000313" key="6">
    <source>
        <dbReference type="Proteomes" id="UP000253687"/>
    </source>
</evidence>
<dbReference type="Proteomes" id="UP000845800">
    <property type="component" value="Unassembled WGS sequence"/>
</dbReference>
<dbReference type="EMBL" id="DABERK010000039">
    <property type="protein sequence ID" value="HAI5334760.1"/>
    <property type="molecule type" value="Genomic_DNA"/>
</dbReference>
<dbReference type="Proteomes" id="UP000253687">
    <property type="component" value="Unassembled WGS sequence"/>
</dbReference>
<reference evidence="1" key="4">
    <citation type="submission" date="2020-03" db="EMBL/GenBank/DDBJ databases">
        <authorList>
            <consortium name="NCBI Pathogen Detection Project"/>
        </authorList>
    </citation>
    <scope>NUCLEOTIDE SEQUENCE</scope>
    <source>
        <strain evidence="1">AMC_487</strain>
    </source>
</reference>
<dbReference type="RefSeq" id="WP_000521989.1">
    <property type="nucleotide sequence ID" value="NZ_BFTK01000091.1"/>
</dbReference>
<gene>
    <name evidence="2" type="ORF">BMT91_22610</name>
    <name evidence="4" type="ORF">DTL43_25010</name>
    <name evidence="1" type="ORF">HJQ60_004840</name>
    <name evidence="3" type="ORF">JNP96_22585</name>
</gene>
<reference evidence="3" key="5">
    <citation type="submission" date="2021-02" db="EMBL/GenBank/DDBJ databases">
        <title>Co-localization of colistin and carbapenem -resistance genes on a novel transferable IncHI2 plasmid in Escherichia coli from chicken-origin.</title>
        <authorList>
            <person name="Hoffmann M."/>
            <person name="Balkey M."/>
            <person name="Ronco T."/>
            <person name="Hendriksen R.S."/>
        </authorList>
    </citation>
    <scope>NUCLEOTIDE SEQUENCE</scope>
    <source>
        <strain evidence="3">CFSAN083829</strain>
    </source>
</reference>
<dbReference type="Proteomes" id="UP000663166">
    <property type="component" value="Chromosome"/>
</dbReference>